<feature type="transmembrane region" description="Helical" evidence="3">
    <location>
        <begin position="106"/>
        <end position="126"/>
    </location>
</feature>
<proteinExistence type="inferred from homology"/>
<dbReference type="Proteomes" id="UP000316621">
    <property type="component" value="Chromosome 8"/>
</dbReference>
<feature type="non-terminal residue" evidence="4">
    <location>
        <position position="1"/>
    </location>
</feature>
<dbReference type="EMBL" id="CM010722">
    <property type="protein sequence ID" value="RZC73956.1"/>
    <property type="molecule type" value="Genomic_DNA"/>
</dbReference>
<sequence length="310" mass="36529">VNHLFTPWESLQPRRWLPQSCSSTLYEKRETCRIERKTPLENMLFLKMEEQQQALKSQSYKPRTTLGELNFTRTKSRFAETSYPLLTRSPIIHKISASDDEEEEEAWKWVLTFVITTGFMCCLTVDSFKNQTKWGLEIWKWCLLVMVVISGRMFSGWVVRIIVFFVERNYMLREKVLYFVYGLRKSFQNCILKNNEIFKKVFRALIGVLVGAIIWLTKIKYEEKVSKTGGPKKIDIERLRKLSRENTASAWSIPRLVNYVMYSGLSRGRLIIAGVRKLRARRKQELLRRGCSRMLPNLMPSPYYASNFCS</sequence>
<evidence type="ECO:0000313" key="4">
    <source>
        <dbReference type="EMBL" id="RZC73956.1"/>
    </source>
</evidence>
<dbReference type="InterPro" id="IPR016688">
    <property type="entry name" value="MscS-like_plants/fungi"/>
</dbReference>
<evidence type="ECO:0000256" key="3">
    <source>
        <dbReference type="SAM" id="Phobius"/>
    </source>
</evidence>
<dbReference type="OMA" id="WFENEDE"/>
<dbReference type="GO" id="GO:0050982">
    <property type="term" value="P:detection of mechanical stimulus"/>
    <property type="evidence" value="ECO:0007669"/>
    <property type="project" value="TreeGrafter"/>
</dbReference>
<dbReference type="STRING" id="3469.A0A4Y7KM74"/>
<accession>A0A4Y7KM74</accession>
<feature type="transmembrane region" description="Helical" evidence="3">
    <location>
        <begin position="138"/>
        <end position="166"/>
    </location>
</feature>
<name>A0A4Y7KM74_PAPSO</name>
<protein>
    <recommendedName>
        <fullName evidence="6">Ion transport domain-containing protein</fullName>
    </recommendedName>
</protein>
<reference evidence="4 5" key="1">
    <citation type="journal article" date="2018" name="Science">
        <title>The opium poppy genome and morphinan production.</title>
        <authorList>
            <person name="Guo L."/>
            <person name="Winzer T."/>
            <person name="Yang X."/>
            <person name="Li Y."/>
            <person name="Ning Z."/>
            <person name="He Z."/>
            <person name="Teodor R."/>
            <person name="Lu Y."/>
            <person name="Bowser T.A."/>
            <person name="Graham I.A."/>
            <person name="Ye K."/>
        </authorList>
    </citation>
    <scope>NUCLEOTIDE SEQUENCE [LARGE SCALE GENOMIC DNA]</scope>
    <source>
        <strain evidence="5">cv. HN1</strain>
        <tissue evidence="4">Leaves</tissue>
    </source>
</reference>
<evidence type="ECO:0008006" key="6">
    <source>
        <dbReference type="Google" id="ProtNLM"/>
    </source>
</evidence>
<evidence type="ECO:0000256" key="1">
    <source>
        <dbReference type="ARBA" id="ARBA00004141"/>
    </source>
</evidence>
<organism evidence="4 5">
    <name type="scientific">Papaver somniferum</name>
    <name type="common">Opium poppy</name>
    <dbReference type="NCBI Taxonomy" id="3469"/>
    <lineage>
        <taxon>Eukaryota</taxon>
        <taxon>Viridiplantae</taxon>
        <taxon>Streptophyta</taxon>
        <taxon>Embryophyta</taxon>
        <taxon>Tracheophyta</taxon>
        <taxon>Spermatophyta</taxon>
        <taxon>Magnoliopsida</taxon>
        <taxon>Ranunculales</taxon>
        <taxon>Papaveraceae</taxon>
        <taxon>Papaveroideae</taxon>
        <taxon>Papaver</taxon>
    </lineage>
</organism>
<dbReference type="PANTHER" id="PTHR31618:SF26">
    <property type="entry name" value="MECHANOSENSITIVE ION CHANNEL PROTEIN"/>
    <property type="match status" value="1"/>
</dbReference>
<dbReference type="GO" id="GO:0005886">
    <property type="term" value="C:plasma membrane"/>
    <property type="evidence" value="ECO:0007669"/>
    <property type="project" value="TreeGrafter"/>
</dbReference>
<evidence type="ECO:0000313" key="5">
    <source>
        <dbReference type="Proteomes" id="UP000316621"/>
    </source>
</evidence>
<evidence type="ECO:0000256" key="2">
    <source>
        <dbReference type="ARBA" id="ARBA00008017"/>
    </source>
</evidence>
<keyword evidence="5" id="KW-1185">Reference proteome</keyword>
<gene>
    <name evidence="4" type="ORF">C5167_049438</name>
</gene>
<dbReference type="GO" id="GO:0006820">
    <property type="term" value="P:monoatomic anion transport"/>
    <property type="evidence" value="ECO:0007669"/>
    <property type="project" value="TreeGrafter"/>
</dbReference>
<dbReference type="Gramene" id="RZC73956">
    <property type="protein sequence ID" value="RZC73956"/>
    <property type="gene ID" value="C5167_049438"/>
</dbReference>
<dbReference type="AlphaFoldDB" id="A0A4Y7KM74"/>
<comment type="subcellular location">
    <subcellularLocation>
        <location evidence="1">Membrane</location>
        <topology evidence="1">Multi-pass membrane protein</topology>
    </subcellularLocation>
</comment>
<keyword evidence="3" id="KW-0812">Transmembrane</keyword>
<comment type="similarity">
    <text evidence="2">Belongs to the MscS (TC 1.A.23) family.</text>
</comment>
<dbReference type="GO" id="GO:0008381">
    <property type="term" value="F:mechanosensitive monoatomic ion channel activity"/>
    <property type="evidence" value="ECO:0007669"/>
    <property type="project" value="TreeGrafter"/>
</dbReference>
<dbReference type="PANTHER" id="PTHR31618">
    <property type="entry name" value="MECHANOSENSITIVE ION CHANNEL PROTEIN 5"/>
    <property type="match status" value="1"/>
</dbReference>
<keyword evidence="3" id="KW-0472">Membrane</keyword>
<keyword evidence="3" id="KW-1133">Transmembrane helix</keyword>